<accession>A0A7W6C655</accession>
<organism evidence="1 2">
    <name type="scientific">Novosphingobium fluoreni</name>
    <dbReference type="NCBI Taxonomy" id="1391222"/>
    <lineage>
        <taxon>Bacteria</taxon>
        <taxon>Pseudomonadati</taxon>
        <taxon>Pseudomonadota</taxon>
        <taxon>Alphaproteobacteria</taxon>
        <taxon>Sphingomonadales</taxon>
        <taxon>Sphingomonadaceae</taxon>
        <taxon>Novosphingobium</taxon>
    </lineage>
</organism>
<dbReference type="RefSeq" id="WP_183618624.1">
    <property type="nucleotide sequence ID" value="NZ_JACIDY010000010.1"/>
</dbReference>
<evidence type="ECO:0000313" key="1">
    <source>
        <dbReference type="EMBL" id="MBB3941563.1"/>
    </source>
</evidence>
<name>A0A7W6C655_9SPHN</name>
<evidence type="ECO:0000313" key="2">
    <source>
        <dbReference type="Proteomes" id="UP000561459"/>
    </source>
</evidence>
<keyword evidence="2" id="KW-1185">Reference proteome</keyword>
<dbReference type="AlphaFoldDB" id="A0A7W6C655"/>
<dbReference type="Proteomes" id="UP000561459">
    <property type="component" value="Unassembled WGS sequence"/>
</dbReference>
<gene>
    <name evidence="1" type="ORF">GGR39_003243</name>
</gene>
<proteinExistence type="predicted"/>
<comment type="caution">
    <text evidence="1">The sequence shown here is derived from an EMBL/GenBank/DDBJ whole genome shotgun (WGS) entry which is preliminary data.</text>
</comment>
<dbReference type="EMBL" id="JACIDY010000010">
    <property type="protein sequence ID" value="MBB3941563.1"/>
    <property type="molecule type" value="Genomic_DNA"/>
</dbReference>
<reference evidence="1 2" key="1">
    <citation type="submission" date="2020-08" db="EMBL/GenBank/DDBJ databases">
        <title>Genomic Encyclopedia of Type Strains, Phase IV (KMG-IV): sequencing the most valuable type-strain genomes for metagenomic binning, comparative biology and taxonomic classification.</title>
        <authorList>
            <person name="Goeker M."/>
        </authorList>
    </citation>
    <scope>NUCLEOTIDE SEQUENCE [LARGE SCALE GENOMIC DNA]</scope>
    <source>
        <strain evidence="1 2">DSM 27568</strain>
    </source>
</reference>
<sequence>MAGLGSSGLAPPKRQYRVDLWPAARRCGFETLTDSQKEDRLRARRLRAAANKYPDMIDADAAQALAAKLEAAGTGGDVPDSLASSVFMREQRAKIAGALWCLLREGGA</sequence>
<protein>
    <submittedName>
        <fullName evidence="1">Uncharacterized protein</fullName>
    </submittedName>
</protein>